<dbReference type="Pfam" id="PF04290">
    <property type="entry name" value="DctQ"/>
    <property type="match status" value="1"/>
</dbReference>
<comment type="caution">
    <text evidence="11">The sequence shown here is derived from an EMBL/GenBank/DDBJ whole genome shotgun (WGS) entry which is preliminary data.</text>
</comment>
<evidence type="ECO:0000256" key="7">
    <source>
        <dbReference type="ARBA" id="ARBA00023136"/>
    </source>
</evidence>
<keyword evidence="5 9" id="KW-0812">Transmembrane</keyword>
<comment type="caution">
    <text evidence="9">Lacks conserved residue(s) required for the propagation of feature annotation.</text>
</comment>
<keyword evidence="2 9" id="KW-0813">Transport</keyword>
<dbReference type="Proteomes" id="UP000715095">
    <property type="component" value="Unassembled WGS sequence"/>
</dbReference>
<evidence type="ECO:0000313" key="11">
    <source>
        <dbReference type="EMBL" id="MBM6703237.1"/>
    </source>
</evidence>
<dbReference type="InterPro" id="IPR055348">
    <property type="entry name" value="DctQ"/>
</dbReference>
<accession>A0ABS2DPH3</accession>
<evidence type="ECO:0000256" key="8">
    <source>
        <dbReference type="ARBA" id="ARBA00038436"/>
    </source>
</evidence>
<evidence type="ECO:0000256" key="4">
    <source>
        <dbReference type="ARBA" id="ARBA00022519"/>
    </source>
</evidence>
<gene>
    <name evidence="11" type="ORF">H6A60_01775</name>
</gene>
<keyword evidence="7 9" id="KW-0472">Membrane</keyword>
<reference evidence="11 12" key="1">
    <citation type="journal article" date="2021" name="Sci. Rep.">
        <title>The distribution of antibiotic resistance genes in chicken gut microbiota commensals.</title>
        <authorList>
            <person name="Juricova H."/>
            <person name="Matiasovicova J."/>
            <person name="Kubasova T."/>
            <person name="Cejkova D."/>
            <person name="Rychlik I."/>
        </authorList>
    </citation>
    <scope>NUCLEOTIDE SEQUENCE [LARGE SCALE GENOMIC DNA]</scope>
    <source>
        <strain evidence="11 12">An829</strain>
    </source>
</reference>
<sequence length="138" mass="16399">MAMIFIMFILNVFVRFVPVYNFTQTDDWIQICLIWMIFLGAQELVRTRNHFVVDFLADRIKNRQVKLALQIVVCLIELATYAVIAWFGFVWVIKSNSYMQSIPWMQVRWMYLAIPVSATFMTLYAVRDLILTFQGKRL</sequence>
<comment type="subcellular location">
    <subcellularLocation>
        <location evidence="1 9">Cell inner membrane</location>
        <topology evidence="1 9">Multi-pass membrane protein</topology>
    </subcellularLocation>
</comment>
<feature type="transmembrane region" description="Helical" evidence="9">
    <location>
        <begin position="109"/>
        <end position="130"/>
    </location>
</feature>
<keyword evidence="12" id="KW-1185">Reference proteome</keyword>
<feature type="domain" description="Tripartite ATP-independent periplasmic transporters DctQ component" evidence="10">
    <location>
        <begin position="4"/>
        <end position="134"/>
    </location>
</feature>
<comment type="function">
    <text evidence="9">Part of the tripartite ATP-independent periplasmic (TRAP) transport system.</text>
</comment>
<keyword evidence="6 9" id="KW-1133">Transmembrane helix</keyword>
<comment type="similarity">
    <text evidence="8 9">Belongs to the TRAP transporter small permease family.</text>
</comment>
<feature type="transmembrane region" description="Helical" evidence="9">
    <location>
        <begin position="5"/>
        <end position="22"/>
    </location>
</feature>
<keyword evidence="4 9" id="KW-0997">Cell inner membrane</keyword>
<keyword evidence="3" id="KW-1003">Cell membrane</keyword>
<dbReference type="PANTHER" id="PTHR35011">
    <property type="entry name" value="2,3-DIKETO-L-GULONATE TRAP TRANSPORTER SMALL PERMEASE PROTEIN YIAM"/>
    <property type="match status" value="1"/>
</dbReference>
<dbReference type="EMBL" id="JACJJC010000002">
    <property type="protein sequence ID" value="MBM6703237.1"/>
    <property type="molecule type" value="Genomic_DNA"/>
</dbReference>
<dbReference type="InterPro" id="IPR007387">
    <property type="entry name" value="TRAP_DctQ"/>
</dbReference>
<feature type="transmembrane region" description="Helical" evidence="9">
    <location>
        <begin position="67"/>
        <end position="89"/>
    </location>
</feature>
<evidence type="ECO:0000256" key="3">
    <source>
        <dbReference type="ARBA" id="ARBA00022475"/>
    </source>
</evidence>
<evidence type="ECO:0000259" key="10">
    <source>
        <dbReference type="Pfam" id="PF04290"/>
    </source>
</evidence>
<evidence type="ECO:0000256" key="6">
    <source>
        <dbReference type="ARBA" id="ARBA00022989"/>
    </source>
</evidence>
<name>A0ABS2DPH3_9BURK</name>
<dbReference type="PANTHER" id="PTHR35011:SF2">
    <property type="entry name" value="2,3-DIKETO-L-GULONATE TRAP TRANSPORTER SMALL PERMEASE PROTEIN YIAM"/>
    <property type="match status" value="1"/>
</dbReference>
<evidence type="ECO:0000256" key="5">
    <source>
        <dbReference type="ARBA" id="ARBA00022692"/>
    </source>
</evidence>
<protein>
    <recommendedName>
        <fullName evidence="9">TRAP transporter small permease protein</fullName>
    </recommendedName>
</protein>
<evidence type="ECO:0000256" key="9">
    <source>
        <dbReference type="RuleBase" id="RU369079"/>
    </source>
</evidence>
<evidence type="ECO:0000256" key="1">
    <source>
        <dbReference type="ARBA" id="ARBA00004429"/>
    </source>
</evidence>
<organism evidence="11 12">
    <name type="scientific">Sutterella massiliensis</name>
    <dbReference type="NCBI Taxonomy" id="1816689"/>
    <lineage>
        <taxon>Bacteria</taxon>
        <taxon>Pseudomonadati</taxon>
        <taxon>Pseudomonadota</taxon>
        <taxon>Betaproteobacteria</taxon>
        <taxon>Burkholderiales</taxon>
        <taxon>Sutterellaceae</taxon>
        <taxon>Sutterella</taxon>
    </lineage>
</organism>
<evidence type="ECO:0000256" key="2">
    <source>
        <dbReference type="ARBA" id="ARBA00022448"/>
    </source>
</evidence>
<comment type="subunit">
    <text evidence="9">The complex comprises the extracytoplasmic solute receptor protein and the two transmembrane proteins.</text>
</comment>
<proteinExistence type="inferred from homology"/>
<evidence type="ECO:0000313" key="12">
    <source>
        <dbReference type="Proteomes" id="UP000715095"/>
    </source>
</evidence>